<gene>
    <name evidence="1" type="ORF">IA74_022590</name>
</gene>
<dbReference type="RefSeq" id="WP_080714199.1">
    <property type="nucleotide sequence ID" value="NZ_CP036553.1"/>
</dbReference>
<dbReference type="PROSITE" id="PS51257">
    <property type="entry name" value="PROKAR_LIPOPROTEIN"/>
    <property type="match status" value="1"/>
</dbReference>
<dbReference type="Pfam" id="PF14900">
    <property type="entry name" value="DUF4493"/>
    <property type="match status" value="1"/>
</dbReference>
<dbReference type="AlphaFoldDB" id="A0AAP8ZX91"/>
<dbReference type="InterPro" id="IPR038653">
    <property type="entry name" value="Put_CMD_sf"/>
</dbReference>
<evidence type="ECO:0000313" key="1">
    <source>
        <dbReference type="EMBL" id="QCQ38661.1"/>
    </source>
</evidence>
<dbReference type="Proteomes" id="UP000028294">
    <property type="component" value="Chromosome"/>
</dbReference>
<sequence>MHKSVLSLVCCLFFFLSCQEEIETMPNGSLNIVLTDGAAVTRTLPDALSDELRQQFTIELLRDRDGTIVPEYKGALKDFGDQRVFKVGSYQLKAYLGENPALELDAPYYYGEVQDIAIKKGKATTVSVGCKVANALATFEIVNREAFDKRLKDYYVKVTVGSESVTWKPGDVTHPYFKAGGRVTMALIGTSVETGQEGSYALNPIETVKAGVKYNYKLSMKASNVGFEVTTEARQEPVTINETVPDSWLPKAKVFSEDFDENHVLTYTETADALSRAGVSYTALRPIQDVEFALNFADKHLEHLNKTYLLSELSEEDRRALAAVNIVLPDLAAGSTEGVIDFAGVTPGMLTHDGGQDTDNIIAVRVKANDRWSDAGMYTIRTVKPVFKVDVRKGNIWSKEFTIDECEVIAGNESKIKSDLKYQYSVDGINWIDCELTTKFDNYQKDKEFQVRALYRGDISTDIVYFSLENSMQLPNSGLEEWNHTSLIKDKSIIYYPYGAGETAFWNTNNEFTTRYRNNTMGKPYNCFPAVSYTKDAHGGVYAAELRNSAAGRGNTWFIGHTELDMNKVPGELFIGDVTIETGGTDASPKGDHYTIIKGKEFSSRPTAFSFWYKYAPLNSDTWKVYVALYDENRDLIIENTCTSSIEQNDFVQYTVPLNYDEKTYYNPCKYICVIFSSTVSLGSNLPYQTKTVSLWVGDTQKGFKDTFAGSTLIIDDISLHYDK</sequence>
<dbReference type="InterPro" id="IPR027840">
    <property type="entry name" value="DUF4493"/>
</dbReference>
<proteinExistence type="predicted"/>
<reference evidence="1 2" key="1">
    <citation type="submission" date="2019-03" db="EMBL/GenBank/DDBJ databases">
        <title>Complete genome assembly of MDR B. fragilis.</title>
        <authorList>
            <person name="Sydenham T.V."/>
            <person name="Hasman H."/>
            <person name="Justesen U.S."/>
        </authorList>
    </citation>
    <scope>NUCLEOTIDE SEQUENCE [LARGE SCALE GENOMIC DNA]</scope>
    <source>
        <strain evidence="1 2">DCMOUH0067B</strain>
    </source>
</reference>
<name>A0AAP8ZX91_BACFG</name>
<protein>
    <submittedName>
        <fullName evidence="1">DUF4493 domain-containing protein</fullName>
    </submittedName>
</protein>
<accession>A0AAP8ZX91</accession>
<evidence type="ECO:0000313" key="2">
    <source>
        <dbReference type="Proteomes" id="UP000028294"/>
    </source>
</evidence>
<dbReference type="EMBL" id="CP036553">
    <property type="protein sequence ID" value="QCQ38661.1"/>
    <property type="molecule type" value="Genomic_DNA"/>
</dbReference>
<dbReference type="Gene3D" id="2.60.120.890">
    <property type="entry name" value="BT2081, beta-jelly-roll domain"/>
    <property type="match status" value="1"/>
</dbReference>
<organism evidence="1 2">
    <name type="scientific">Bacteroides fragilis</name>
    <dbReference type="NCBI Taxonomy" id="817"/>
    <lineage>
        <taxon>Bacteria</taxon>
        <taxon>Pseudomonadati</taxon>
        <taxon>Bacteroidota</taxon>
        <taxon>Bacteroidia</taxon>
        <taxon>Bacteroidales</taxon>
        <taxon>Bacteroidaceae</taxon>
        <taxon>Bacteroides</taxon>
    </lineage>
</organism>